<evidence type="ECO:0000256" key="1">
    <source>
        <dbReference type="SAM" id="Phobius"/>
    </source>
</evidence>
<keyword evidence="1" id="KW-0472">Membrane</keyword>
<gene>
    <name evidence="2" type="ORF">AB205_0092700</name>
</gene>
<keyword evidence="3" id="KW-1185">Reference proteome</keyword>
<evidence type="ECO:0000313" key="3">
    <source>
        <dbReference type="Proteomes" id="UP000228934"/>
    </source>
</evidence>
<dbReference type="EMBL" id="KV931062">
    <property type="protein sequence ID" value="PIO31427.1"/>
    <property type="molecule type" value="Genomic_DNA"/>
</dbReference>
<protein>
    <submittedName>
        <fullName evidence="2">Uncharacterized protein</fullName>
    </submittedName>
</protein>
<sequence>MLLPNQAVIFITSSCPSSLLRPKLSCAYTAQFGFWRRLRAGKNCLWAATFTKFNTSTQELILFRGPPAFRFERTAKPYSMDAQPVAHQLLQNYKSHHASAFGIHACNCQQLAMHHGTCSFATAGGPHVEHPCLRGLHKVREIDMSGVFPVAHHKLLFTDVNFSFKAAKKIEKYLQSQISDYLKCGCRAVPRVGGSTVRRAGTNVNRGGLLATLCCTEIPSSLIPSLNYETSPLLHNLRGWCSIVLGRADNTAWDFSAAETVVRLLQEDKTWRNGHKLQRCIAYVLGICFPIVHWTVYLGLYCEVVISGLGFLWLCEQCQSMNCTLSHMADKTN</sequence>
<dbReference type="Proteomes" id="UP000228934">
    <property type="component" value="Unassembled WGS sequence"/>
</dbReference>
<evidence type="ECO:0000313" key="2">
    <source>
        <dbReference type="EMBL" id="PIO31427.1"/>
    </source>
</evidence>
<feature type="transmembrane region" description="Helical" evidence="1">
    <location>
        <begin position="281"/>
        <end position="314"/>
    </location>
</feature>
<name>A0A2G9RU54_AQUCT</name>
<reference evidence="3" key="1">
    <citation type="journal article" date="2017" name="Nat. Commun.">
        <title>The North American bullfrog draft genome provides insight into hormonal regulation of long noncoding RNA.</title>
        <authorList>
            <person name="Hammond S.A."/>
            <person name="Warren R.L."/>
            <person name="Vandervalk B.P."/>
            <person name="Kucuk E."/>
            <person name="Khan H."/>
            <person name="Gibb E.A."/>
            <person name="Pandoh P."/>
            <person name="Kirk H."/>
            <person name="Zhao Y."/>
            <person name="Jones M."/>
            <person name="Mungall A.J."/>
            <person name="Coope R."/>
            <person name="Pleasance S."/>
            <person name="Moore R.A."/>
            <person name="Holt R.A."/>
            <person name="Round J.M."/>
            <person name="Ohora S."/>
            <person name="Walle B.V."/>
            <person name="Veldhoen N."/>
            <person name="Helbing C.C."/>
            <person name="Birol I."/>
        </authorList>
    </citation>
    <scope>NUCLEOTIDE SEQUENCE [LARGE SCALE GENOMIC DNA]</scope>
</reference>
<keyword evidence="1" id="KW-1133">Transmembrane helix</keyword>
<dbReference type="OrthoDB" id="21678at2759"/>
<organism evidence="2 3">
    <name type="scientific">Aquarana catesbeiana</name>
    <name type="common">American bullfrog</name>
    <name type="synonym">Rana catesbeiana</name>
    <dbReference type="NCBI Taxonomy" id="8400"/>
    <lineage>
        <taxon>Eukaryota</taxon>
        <taxon>Metazoa</taxon>
        <taxon>Chordata</taxon>
        <taxon>Craniata</taxon>
        <taxon>Vertebrata</taxon>
        <taxon>Euteleostomi</taxon>
        <taxon>Amphibia</taxon>
        <taxon>Batrachia</taxon>
        <taxon>Anura</taxon>
        <taxon>Neobatrachia</taxon>
        <taxon>Ranoidea</taxon>
        <taxon>Ranidae</taxon>
        <taxon>Aquarana</taxon>
    </lineage>
</organism>
<proteinExistence type="predicted"/>
<dbReference type="AlphaFoldDB" id="A0A2G9RU54"/>
<keyword evidence="1" id="KW-0812">Transmembrane</keyword>
<accession>A0A2G9RU54</accession>